<keyword evidence="7" id="KW-0436">Ligase</keyword>
<gene>
    <name evidence="7" type="ORF">ACFOLC_06250</name>
</gene>
<dbReference type="PANTHER" id="PTHR37422:SF13">
    <property type="entry name" value="LIPOPOLYSACCHARIDE BIOSYNTHESIS PROTEIN PA4999-RELATED"/>
    <property type="match status" value="1"/>
</dbReference>
<feature type="transmembrane region" description="Helical" evidence="5">
    <location>
        <begin position="135"/>
        <end position="156"/>
    </location>
</feature>
<keyword evidence="2 5" id="KW-0812">Transmembrane</keyword>
<evidence type="ECO:0000256" key="2">
    <source>
        <dbReference type="ARBA" id="ARBA00022692"/>
    </source>
</evidence>
<evidence type="ECO:0000256" key="1">
    <source>
        <dbReference type="ARBA" id="ARBA00004141"/>
    </source>
</evidence>
<name>A0ABV7RMM2_9GAMM</name>
<organism evidence="7 8">
    <name type="scientific">Lysobacter cavernae</name>
    <dbReference type="NCBI Taxonomy" id="1685901"/>
    <lineage>
        <taxon>Bacteria</taxon>
        <taxon>Pseudomonadati</taxon>
        <taxon>Pseudomonadota</taxon>
        <taxon>Gammaproteobacteria</taxon>
        <taxon>Lysobacterales</taxon>
        <taxon>Lysobacteraceae</taxon>
        <taxon>Lysobacter</taxon>
    </lineage>
</organism>
<evidence type="ECO:0000313" key="7">
    <source>
        <dbReference type="EMBL" id="MFC3550615.1"/>
    </source>
</evidence>
<dbReference type="Proteomes" id="UP001595740">
    <property type="component" value="Unassembled WGS sequence"/>
</dbReference>
<evidence type="ECO:0000256" key="3">
    <source>
        <dbReference type="ARBA" id="ARBA00022989"/>
    </source>
</evidence>
<accession>A0ABV7RMM2</accession>
<dbReference type="EMBL" id="JBHRXK010000002">
    <property type="protein sequence ID" value="MFC3550615.1"/>
    <property type="molecule type" value="Genomic_DNA"/>
</dbReference>
<feature type="domain" description="O-antigen ligase-related" evidence="6">
    <location>
        <begin position="209"/>
        <end position="329"/>
    </location>
</feature>
<feature type="transmembrane region" description="Helical" evidence="5">
    <location>
        <begin position="317"/>
        <end position="336"/>
    </location>
</feature>
<reference evidence="8" key="1">
    <citation type="journal article" date="2019" name="Int. J. Syst. Evol. Microbiol.">
        <title>The Global Catalogue of Microorganisms (GCM) 10K type strain sequencing project: providing services to taxonomists for standard genome sequencing and annotation.</title>
        <authorList>
            <consortium name="The Broad Institute Genomics Platform"/>
            <consortium name="The Broad Institute Genome Sequencing Center for Infectious Disease"/>
            <person name="Wu L."/>
            <person name="Ma J."/>
        </authorList>
    </citation>
    <scope>NUCLEOTIDE SEQUENCE [LARGE SCALE GENOMIC DNA]</scope>
    <source>
        <strain evidence="8">KCTC 42875</strain>
    </source>
</reference>
<comment type="subcellular location">
    <subcellularLocation>
        <location evidence="1">Membrane</location>
        <topology evidence="1">Multi-pass membrane protein</topology>
    </subcellularLocation>
</comment>
<dbReference type="InterPro" id="IPR051533">
    <property type="entry name" value="WaaL-like"/>
</dbReference>
<protein>
    <submittedName>
        <fullName evidence="7">O-antigen ligase family protein</fullName>
    </submittedName>
</protein>
<feature type="transmembrane region" description="Helical" evidence="5">
    <location>
        <begin position="112"/>
        <end position="129"/>
    </location>
</feature>
<dbReference type="RefSeq" id="WP_386758361.1">
    <property type="nucleotide sequence ID" value="NZ_JBHRXK010000002.1"/>
</dbReference>
<feature type="transmembrane region" description="Helical" evidence="5">
    <location>
        <begin position="377"/>
        <end position="392"/>
    </location>
</feature>
<dbReference type="GO" id="GO:0016874">
    <property type="term" value="F:ligase activity"/>
    <property type="evidence" value="ECO:0007669"/>
    <property type="project" value="UniProtKB-KW"/>
</dbReference>
<feature type="transmembrane region" description="Helical" evidence="5">
    <location>
        <begin position="168"/>
        <end position="194"/>
    </location>
</feature>
<sequence length="405" mass="44977">MIAQPHPRSIAAAALDRGSAFPPWVRAWLLLGLGWLIIGMAVLPAGPSYNPGKLYTYSVGLGLYLPALVLLARPREALALWRQPLMPWVIALLAWGCVSQLWSHAQRPEDQIARNLSIVVFLYAWMRAIDGDARRVRLLLMGCAVVLAAVAVAAFVHYELQPEDGRRLAGFGVMANANLAAAAMGVAALWLSAWSLRNPRYRLVQALAWIVLVVFVLLTFTRSAWAALFAGLLVFVLLGRSRPWLYGSILAGLGAVCFIAYLPEITERGWSLRPEIMKQSWLLFRESPWLGLGQGSEFTIRAGNEVLTHAHNLFSQLAIQLGLPGLVLWSGIWLGLAWRGWRHRHKPLGRLVLATWVFAMVMVQVDLPHLLDSPRPGWLVLWLPIALSFALGRDEPVARSKAVRR</sequence>
<evidence type="ECO:0000256" key="4">
    <source>
        <dbReference type="ARBA" id="ARBA00023136"/>
    </source>
</evidence>
<keyword evidence="3 5" id="KW-1133">Transmembrane helix</keyword>
<proteinExistence type="predicted"/>
<feature type="transmembrane region" description="Helical" evidence="5">
    <location>
        <begin position="55"/>
        <end position="73"/>
    </location>
</feature>
<dbReference type="InterPro" id="IPR007016">
    <property type="entry name" value="O-antigen_ligase-rel_domated"/>
</dbReference>
<feature type="transmembrane region" description="Helical" evidence="5">
    <location>
        <begin position="348"/>
        <end position="365"/>
    </location>
</feature>
<evidence type="ECO:0000313" key="8">
    <source>
        <dbReference type="Proteomes" id="UP001595740"/>
    </source>
</evidence>
<feature type="transmembrane region" description="Helical" evidence="5">
    <location>
        <begin position="25"/>
        <end position="43"/>
    </location>
</feature>
<evidence type="ECO:0000259" key="6">
    <source>
        <dbReference type="Pfam" id="PF04932"/>
    </source>
</evidence>
<keyword evidence="4 5" id="KW-0472">Membrane</keyword>
<feature type="transmembrane region" description="Helical" evidence="5">
    <location>
        <begin position="244"/>
        <end position="262"/>
    </location>
</feature>
<feature type="transmembrane region" description="Helical" evidence="5">
    <location>
        <begin position="206"/>
        <end position="237"/>
    </location>
</feature>
<feature type="transmembrane region" description="Helical" evidence="5">
    <location>
        <begin position="85"/>
        <end position="105"/>
    </location>
</feature>
<keyword evidence="8" id="KW-1185">Reference proteome</keyword>
<evidence type="ECO:0000256" key="5">
    <source>
        <dbReference type="SAM" id="Phobius"/>
    </source>
</evidence>
<comment type="caution">
    <text evidence="7">The sequence shown here is derived from an EMBL/GenBank/DDBJ whole genome shotgun (WGS) entry which is preliminary data.</text>
</comment>
<dbReference type="Pfam" id="PF04932">
    <property type="entry name" value="Wzy_C"/>
    <property type="match status" value="1"/>
</dbReference>
<dbReference type="PANTHER" id="PTHR37422">
    <property type="entry name" value="TEICHURONIC ACID BIOSYNTHESIS PROTEIN TUAE"/>
    <property type="match status" value="1"/>
</dbReference>